<feature type="transmembrane region" description="Helical" evidence="2">
    <location>
        <begin position="55"/>
        <end position="73"/>
    </location>
</feature>
<organism evidence="3 4">
    <name type="scientific">Labrys okinawensis</name>
    <dbReference type="NCBI Taxonomy" id="346911"/>
    <lineage>
        <taxon>Bacteria</taxon>
        <taxon>Pseudomonadati</taxon>
        <taxon>Pseudomonadota</taxon>
        <taxon>Alphaproteobacteria</taxon>
        <taxon>Hyphomicrobiales</taxon>
        <taxon>Xanthobacteraceae</taxon>
        <taxon>Labrys</taxon>
    </lineage>
</organism>
<feature type="region of interest" description="Disordered" evidence="1">
    <location>
        <begin position="136"/>
        <end position="155"/>
    </location>
</feature>
<evidence type="ECO:0000256" key="1">
    <source>
        <dbReference type="SAM" id="MobiDB-lite"/>
    </source>
</evidence>
<dbReference type="Proteomes" id="UP000237682">
    <property type="component" value="Unassembled WGS sequence"/>
</dbReference>
<name>A0A2S9Q999_9HYPH</name>
<feature type="transmembrane region" description="Helical" evidence="2">
    <location>
        <begin position="28"/>
        <end position="49"/>
    </location>
</feature>
<accession>A0A2S9Q999</accession>
<comment type="caution">
    <text evidence="3">The sequence shown here is derived from an EMBL/GenBank/DDBJ whole genome shotgun (WGS) entry which is preliminary data.</text>
</comment>
<evidence type="ECO:0000313" key="3">
    <source>
        <dbReference type="EMBL" id="PRH85890.1"/>
    </source>
</evidence>
<feature type="transmembrane region" description="Helical" evidence="2">
    <location>
        <begin position="85"/>
        <end position="110"/>
    </location>
</feature>
<dbReference type="AlphaFoldDB" id="A0A2S9Q999"/>
<feature type="compositionally biased region" description="Pro residues" evidence="1">
    <location>
        <begin position="141"/>
        <end position="155"/>
    </location>
</feature>
<keyword evidence="4" id="KW-1185">Reference proteome</keyword>
<keyword evidence="2" id="KW-0472">Membrane</keyword>
<reference evidence="3 4" key="1">
    <citation type="submission" date="2018-02" db="EMBL/GenBank/DDBJ databases">
        <title>Whole genome sequencing of endophytic bacterium.</title>
        <authorList>
            <person name="Eedara R."/>
            <person name="Podile A.R."/>
        </authorList>
    </citation>
    <scope>NUCLEOTIDE SEQUENCE [LARGE SCALE GENOMIC DNA]</scope>
    <source>
        <strain evidence="3 4">RP1T</strain>
    </source>
</reference>
<sequence length="155" mass="16151">MEEPMPIASASPGRTLPARNRSPLRLSFVFKVLAIMVLAVLADFTLSAGQALPQAGSIIGFLAFAWLGALLACDSLMRRNRASRLAVIGASLAGFALIVEPSLLAGLLFLTGLAGQARGSAGRLAPMDTGRRLRLRQAGPLPDPMPPNPALTPSP</sequence>
<evidence type="ECO:0008006" key="5">
    <source>
        <dbReference type="Google" id="ProtNLM"/>
    </source>
</evidence>
<evidence type="ECO:0000256" key="2">
    <source>
        <dbReference type="SAM" id="Phobius"/>
    </source>
</evidence>
<gene>
    <name evidence="3" type="ORF">C5L14_20330</name>
</gene>
<dbReference type="EMBL" id="PUEJ01000007">
    <property type="protein sequence ID" value="PRH85890.1"/>
    <property type="molecule type" value="Genomic_DNA"/>
</dbReference>
<keyword evidence="2" id="KW-0812">Transmembrane</keyword>
<proteinExistence type="predicted"/>
<evidence type="ECO:0000313" key="4">
    <source>
        <dbReference type="Proteomes" id="UP000237682"/>
    </source>
</evidence>
<keyword evidence="2" id="KW-1133">Transmembrane helix</keyword>
<protein>
    <recommendedName>
        <fullName evidence="5">DUF4173 domain-containing protein</fullName>
    </recommendedName>
</protein>